<dbReference type="Proteomes" id="UP000708208">
    <property type="component" value="Unassembled WGS sequence"/>
</dbReference>
<comment type="caution">
    <text evidence="1">The sequence shown here is derived from an EMBL/GenBank/DDBJ whole genome shotgun (WGS) entry which is preliminary data.</text>
</comment>
<protein>
    <submittedName>
        <fullName evidence="1">Uncharacterized protein</fullName>
    </submittedName>
</protein>
<evidence type="ECO:0000313" key="2">
    <source>
        <dbReference type="Proteomes" id="UP000708208"/>
    </source>
</evidence>
<reference evidence="1" key="1">
    <citation type="submission" date="2021-06" db="EMBL/GenBank/DDBJ databases">
        <authorList>
            <person name="Hodson N. C."/>
            <person name="Mongue J. A."/>
            <person name="Jaron S. K."/>
        </authorList>
    </citation>
    <scope>NUCLEOTIDE SEQUENCE</scope>
</reference>
<name>A0A8J2NQL1_9HEXA</name>
<proteinExistence type="predicted"/>
<accession>A0A8J2NQL1</accession>
<dbReference type="EMBL" id="CAJVCH010003550">
    <property type="protein sequence ID" value="CAG7649177.1"/>
    <property type="molecule type" value="Genomic_DNA"/>
</dbReference>
<gene>
    <name evidence="1" type="ORF">AFUS01_LOCUS679</name>
</gene>
<evidence type="ECO:0000313" key="1">
    <source>
        <dbReference type="EMBL" id="CAG7649177.1"/>
    </source>
</evidence>
<keyword evidence="2" id="KW-1185">Reference proteome</keyword>
<sequence>VKACDSSQQEELLC</sequence>
<organism evidence="1 2">
    <name type="scientific">Allacma fusca</name>
    <dbReference type="NCBI Taxonomy" id="39272"/>
    <lineage>
        <taxon>Eukaryota</taxon>
        <taxon>Metazoa</taxon>
        <taxon>Ecdysozoa</taxon>
        <taxon>Arthropoda</taxon>
        <taxon>Hexapoda</taxon>
        <taxon>Collembola</taxon>
        <taxon>Symphypleona</taxon>
        <taxon>Sminthuridae</taxon>
        <taxon>Allacma</taxon>
    </lineage>
</organism>
<feature type="non-terminal residue" evidence="1">
    <location>
        <position position="1"/>
    </location>
</feature>